<comment type="caution">
    <text evidence="9">The sequence shown here is derived from an EMBL/GenBank/DDBJ whole genome shotgun (WGS) entry which is preliminary data.</text>
</comment>
<feature type="binding site" evidence="7">
    <location>
        <position position="144"/>
    </location>
    <ligand>
        <name>glyoxylate</name>
        <dbReference type="ChEBI" id="CHEBI:36655"/>
    </ligand>
</feature>
<dbReference type="PANTHER" id="PTHR10578:SF107">
    <property type="entry name" value="2-HYDROXYACID OXIDASE 1"/>
    <property type="match status" value="1"/>
</dbReference>
<evidence type="ECO:0000256" key="4">
    <source>
        <dbReference type="ARBA" id="ARBA00023002"/>
    </source>
</evidence>
<gene>
    <name evidence="9" type="ORF">P409_21580</name>
</gene>
<feature type="binding site" evidence="7">
    <location>
        <begin position="323"/>
        <end position="327"/>
    </location>
    <ligand>
        <name>FMN</name>
        <dbReference type="ChEBI" id="CHEBI:58210"/>
    </ligand>
</feature>
<feature type="binding site" evidence="7">
    <location>
        <position position="269"/>
    </location>
    <ligand>
        <name>FMN</name>
        <dbReference type="ChEBI" id="CHEBI:58210"/>
    </ligand>
</feature>
<feature type="binding site" evidence="7">
    <location>
        <position position="296"/>
    </location>
    <ligand>
        <name>glyoxylate</name>
        <dbReference type="ChEBI" id="CHEBI:36655"/>
    </ligand>
</feature>
<dbReference type="PIRSF" id="PIRSF000138">
    <property type="entry name" value="Al-hdrx_acd_dh"/>
    <property type="match status" value="1"/>
</dbReference>
<dbReference type="GO" id="GO:0016491">
    <property type="term" value="F:oxidoreductase activity"/>
    <property type="evidence" value="ECO:0007669"/>
    <property type="project" value="UniProtKB-KW"/>
</dbReference>
<dbReference type="InterPro" id="IPR037396">
    <property type="entry name" value="FMN_HAD"/>
</dbReference>
<proteinExistence type="inferred from homology"/>
<dbReference type="AlphaFoldDB" id="A0A0A0D146"/>
<comment type="cofactor">
    <cofactor evidence="1">
        <name>FMN</name>
        <dbReference type="ChEBI" id="CHEBI:58210"/>
    </cofactor>
</comment>
<dbReference type="PROSITE" id="PS51349">
    <property type="entry name" value="FMN_HYDROXY_ACID_DH_2"/>
    <property type="match status" value="1"/>
</dbReference>
<evidence type="ECO:0000313" key="10">
    <source>
        <dbReference type="Proteomes" id="UP000029995"/>
    </source>
</evidence>
<feature type="binding site" evidence="7">
    <location>
        <position position="142"/>
    </location>
    <ligand>
        <name>FMN</name>
        <dbReference type="ChEBI" id="CHEBI:58210"/>
    </ligand>
</feature>
<keyword evidence="3 7" id="KW-0288">FMN</keyword>
<dbReference type="PROSITE" id="PS00557">
    <property type="entry name" value="FMN_HYDROXY_ACID_DH_1"/>
    <property type="match status" value="1"/>
</dbReference>
<protein>
    <submittedName>
        <fullName evidence="9">(S)-2-hydroxy-acid oxidase</fullName>
    </submittedName>
</protein>
<dbReference type="Pfam" id="PF01070">
    <property type="entry name" value="FMN_dh"/>
    <property type="match status" value="1"/>
</dbReference>
<feature type="binding site" evidence="7">
    <location>
        <position position="291"/>
    </location>
    <ligand>
        <name>FMN</name>
        <dbReference type="ChEBI" id="CHEBI:58210"/>
    </ligand>
</feature>
<evidence type="ECO:0000256" key="6">
    <source>
        <dbReference type="PIRSR" id="PIRSR000138-1"/>
    </source>
</evidence>
<dbReference type="InterPro" id="IPR013785">
    <property type="entry name" value="Aldolase_TIM"/>
</dbReference>
<accession>A0A0A0D146</accession>
<feature type="active site" description="Proton acceptor" evidence="6">
    <location>
        <position position="293"/>
    </location>
</feature>
<dbReference type="Gene3D" id="3.20.20.70">
    <property type="entry name" value="Aldolase class I"/>
    <property type="match status" value="1"/>
</dbReference>
<reference evidence="9 10" key="1">
    <citation type="submission" date="2014-01" db="EMBL/GenBank/DDBJ databases">
        <title>Genome sequence determination for a cystic fibrosis isolate, Inquilinus limosus.</title>
        <authorList>
            <person name="Pino M."/>
            <person name="Di Conza J."/>
            <person name="Gutkind G."/>
        </authorList>
    </citation>
    <scope>NUCLEOTIDE SEQUENCE [LARGE SCALE GENOMIC DNA]</scope>
    <source>
        <strain evidence="9 10">MP06</strain>
    </source>
</reference>
<feature type="binding site" evidence="7">
    <location>
        <position position="122"/>
    </location>
    <ligand>
        <name>FMN</name>
        <dbReference type="ChEBI" id="CHEBI:58210"/>
    </ligand>
</feature>
<dbReference type="CDD" id="cd02809">
    <property type="entry name" value="alpha_hydroxyacid_oxid_FMN"/>
    <property type="match status" value="1"/>
</dbReference>
<dbReference type="GO" id="GO:0010181">
    <property type="term" value="F:FMN binding"/>
    <property type="evidence" value="ECO:0007669"/>
    <property type="project" value="InterPro"/>
</dbReference>
<feature type="binding site" evidence="7">
    <location>
        <position position="293"/>
    </location>
    <ligand>
        <name>glyoxylate</name>
        <dbReference type="ChEBI" id="CHEBI:36655"/>
    </ligand>
</feature>
<dbReference type="InterPro" id="IPR008259">
    <property type="entry name" value="FMN_hydac_DH_AS"/>
</dbReference>
<evidence type="ECO:0000256" key="1">
    <source>
        <dbReference type="ARBA" id="ARBA00001917"/>
    </source>
</evidence>
<dbReference type="SUPFAM" id="SSF51395">
    <property type="entry name" value="FMN-linked oxidoreductases"/>
    <property type="match status" value="1"/>
</dbReference>
<feature type="binding site" evidence="7">
    <location>
        <begin position="346"/>
        <end position="347"/>
    </location>
    <ligand>
        <name>FMN</name>
        <dbReference type="ChEBI" id="CHEBI:58210"/>
    </ligand>
</feature>
<feature type="domain" description="FMN hydroxy acid dehydrogenase" evidence="8">
    <location>
        <begin position="14"/>
        <end position="397"/>
    </location>
</feature>
<comment type="similarity">
    <text evidence="5">Belongs to the FMN-dependent alpha-hydroxy acid dehydrogenase family.</text>
</comment>
<dbReference type="InterPro" id="IPR012133">
    <property type="entry name" value="Alpha-hydoxy_acid_DH_FMN"/>
</dbReference>
<dbReference type="EMBL" id="JANX01000323">
    <property type="protein sequence ID" value="KGM32406.1"/>
    <property type="molecule type" value="Genomic_DNA"/>
</dbReference>
<evidence type="ECO:0000256" key="2">
    <source>
        <dbReference type="ARBA" id="ARBA00022630"/>
    </source>
</evidence>
<evidence type="ECO:0000313" key="9">
    <source>
        <dbReference type="EMBL" id="KGM32406.1"/>
    </source>
</evidence>
<evidence type="ECO:0000256" key="5">
    <source>
        <dbReference type="ARBA" id="ARBA00024042"/>
    </source>
</evidence>
<feature type="binding site" evidence="7">
    <location>
        <position position="179"/>
    </location>
    <ligand>
        <name>glyoxylate</name>
        <dbReference type="ChEBI" id="CHEBI:36655"/>
    </ligand>
</feature>
<keyword evidence="2 7" id="KW-0285">Flavoprotein</keyword>
<name>A0A0A0D146_9PROT</name>
<dbReference type="PANTHER" id="PTHR10578">
    <property type="entry name" value="S -2-HYDROXY-ACID OXIDASE-RELATED"/>
    <property type="match status" value="1"/>
</dbReference>
<dbReference type="Proteomes" id="UP000029995">
    <property type="component" value="Unassembled WGS sequence"/>
</dbReference>
<dbReference type="InterPro" id="IPR000262">
    <property type="entry name" value="FMN-dep_DH"/>
</dbReference>
<evidence type="ECO:0000256" key="7">
    <source>
        <dbReference type="PIRSR" id="PIRSR000138-2"/>
    </source>
</evidence>
<feature type="binding site" evidence="7">
    <location>
        <position position="170"/>
    </location>
    <ligand>
        <name>FMN</name>
        <dbReference type="ChEBI" id="CHEBI:58210"/>
    </ligand>
</feature>
<evidence type="ECO:0000259" key="8">
    <source>
        <dbReference type="PROSITE" id="PS51349"/>
    </source>
</evidence>
<keyword evidence="4" id="KW-0560">Oxidoreductase</keyword>
<sequence length="403" mass="43394">MRLSHATAATAPPARDRRFLCLDDFERAARSRLPRMLYGFVAGGAEEQASLRDNRAAFAELRFLPRILADVSARSQATSLFGRPQAHPFGIAPMGLTGICAFEADLLLARAAAEVRIPMVLSATSIIPMEQIRAAAPDTWMQAYLPAETDRIDGFLQRVADAGFETLVLTADVPVAANREHNIRNGFDLPLRPGPRLFWQGATHPRWLLGTVLRTLARRGMPHFENMDRHRGPPVVSPAAVRALGRRDALSWVSFEFIRARWRGKLLIKGVLSPRDARIASEAGADGIIVSNHGGRQLDGAVSPLRALPAIAAEAKGLPILFDSGIRRGSDVLKALALGADFVFLGRPFLFAAAAAGAAGIRRAIAILAEEIDRDMALLGVTAPSMVTPDYLAAATPPFGGRG</sequence>
<evidence type="ECO:0000256" key="3">
    <source>
        <dbReference type="ARBA" id="ARBA00022643"/>
    </source>
</evidence>
<organism evidence="9 10">
    <name type="scientific">Inquilinus limosus MP06</name>
    <dbReference type="NCBI Taxonomy" id="1398085"/>
    <lineage>
        <taxon>Bacteria</taxon>
        <taxon>Pseudomonadati</taxon>
        <taxon>Pseudomonadota</taxon>
        <taxon>Alphaproteobacteria</taxon>
        <taxon>Rhodospirillales</taxon>
        <taxon>Rhodospirillaceae</taxon>
        <taxon>Inquilinus</taxon>
    </lineage>
</organism>
<feature type="binding site" evidence="7">
    <location>
        <begin position="93"/>
        <end position="95"/>
    </location>
    <ligand>
        <name>FMN</name>
        <dbReference type="ChEBI" id="CHEBI:58210"/>
    </ligand>
</feature>